<protein>
    <submittedName>
        <fullName evidence="1">Uncharacterized protein</fullName>
    </submittedName>
</protein>
<dbReference type="EMBL" id="BGZK01001881">
    <property type="protein sequence ID" value="GBP87747.1"/>
    <property type="molecule type" value="Genomic_DNA"/>
</dbReference>
<gene>
    <name evidence="1" type="ORF">EVAR_61935_1</name>
</gene>
<proteinExistence type="predicted"/>
<dbReference type="Proteomes" id="UP000299102">
    <property type="component" value="Unassembled WGS sequence"/>
</dbReference>
<sequence length="210" mass="23890">MRAKLRAKMRAKLRAKLRAKMRAKLRAKMRVKLRAKLLAFILWTVIKPRLNEYHRWRQFLGNSRHQTSWADSNSDLALKIPTEFAEKYSGREEEKKFMFNTCDVARAGANLLFYLKRHSLKAQTVESFRRGGAKGMVKNTRRLSQTGLAQCELLFDRAVISRRTDGAFDFPAGASNCSRDENNHPSTCCTQNNMALKFNGTGIDALSGGS</sequence>
<comment type="caution">
    <text evidence="1">The sequence shown here is derived from an EMBL/GenBank/DDBJ whole genome shotgun (WGS) entry which is preliminary data.</text>
</comment>
<accession>A0A4C1ZMA4</accession>
<dbReference type="AlphaFoldDB" id="A0A4C1ZMA4"/>
<evidence type="ECO:0000313" key="2">
    <source>
        <dbReference type="Proteomes" id="UP000299102"/>
    </source>
</evidence>
<evidence type="ECO:0000313" key="1">
    <source>
        <dbReference type="EMBL" id="GBP87747.1"/>
    </source>
</evidence>
<name>A0A4C1ZMA4_EUMVA</name>
<organism evidence="1 2">
    <name type="scientific">Eumeta variegata</name>
    <name type="common">Bagworm moth</name>
    <name type="synonym">Eumeta japonica</name>
    <dbReference type="NCBI Taxonomy" id="151549"/>
    <lineage>
        <taxon>Eukaryota</taxon>
        <taxon>Metazoa</taxon>
        <taxon>Ecdysozoa</taxon>
        <taxon>Arthropoda</taxon>
        <taxon>Hexapoda</taxon>
        <taxon>Insecta</taxon>
        <taxon>Pterygota</taxon>
        <taxon>Neoptera</taxon>
        <taxon>Endopterygota</taxon>
        <taxon>Lepidoptera</taxon>
        <taxon>Glossata</taxon>
        <taxon>Ditrysia</taxon>
        <taxon>Tineoidea</taxon>
        <taxon>Psychidae</taxon>
        <taxon>Oiketicinae</taxon>
        <taxon>Eumeta</taxon>
    </lineage>
</organism>
<reference evidence="1 2" key="1">
    <citation type="journal article" date="2019" name="Commun. Biol.">
        <title>The bagworm genome reveals a unique fibroin gene that provides high tensile strength.</title>
        <authorList>
            <person name="Kono N."/>
            <person name="Nakamura H."/>
            <person name="Ohtoshi R."/>
            <person name="Tomita M."/>
            <person name="Numata K."/>
            <person name="Arakawa K."/>
        </authorList>
    </citation>
    <scope>NUCLEOTIDE SEQUENCE [LARGE SCALE GENOMIC DNA]</scope>
</reference>
<keyword evidence="2" id="KW-1185">Reference proteome</keyword>